<dbReference type="PANTHER" id="PTHR46656:SF3">
    <property type="entry name" value="PUTATIVE-RELATED"/>
    <property type="match status" value="1"/>
</dbReference>
<feature type="domain" description="Glycosyl transferase family 1" evidence="1">
    <location>
        <begin position="211"/>
        <end position="382"/>
    </location>
</feature>
<evidence type="ECO:0000313" key="3">
    <source>
        <dbReference type="Proteomes" id="UP001626536"/>
    </source>
</evidence>
<evidence type="ECO:0000313" key="2">
    <source>
        <dbReference type="EMBL" id="WOJ90741.1"/>
    </source>
</evidence>
<dbReference type="SUPFAM" id="SSF53756">
    <property type="entry name" value="UDP-Glycosyltransferase/glycogen phosphorylase"/>
    <property type="match status" value="1"/>
</dbReference>
<dbReference type="Proteomes" id="UP001626536">
    <property type="component" value="Chromosome"/>
</dbReference>
<dbReference type="InterPro" id="IPR001296">
    <property type="entry name" value="Glyco_trans_1"/>
</dbReference>
<name>A0ABZ0HVE6_9HYPH</name>
<proteinExistence type="predicted"/>
<dbReference type="EMBL" id="CP136862">
    <property type="protein sequence ID" value="WOJ90741.1"/>
    <property type="molecule type" value="Genomic_DNA"/>
</dbReference>
<evidence type="ECO:0000259" key="1">
    <source>
        <dbReference type="Pfam" id="PF00534"/>
    </source>
</evidence>
<dbReference type="RefSeq" id="WP_407340326.1">
    <property type="nucleotide sequence ID" value="NZ_CP136862.1"/>
</dbReference>
<keyword evidence="2" id="KW-0328">Glycosyltransferase</keyword>
<dbReference type="Pfam" id="PF00534">
    <property type="entry name" value="Glycos_transf_1"/>
    <property type="match status" value="1"/>
</dbReference>
<keyword evidence="3" id="KW-1185">Reference proteome</keyword>
<dbReference type="CDD" id="cd03801">
    <property type="entry name" value="GT4_PimA-like"/>
    <property type="match status" value="1"/>
</dbReference>
<reference evidence="2 3" key="1">
    <citation type="submission" date="2023-10" db="EMBL/GenBank/DDBJ databases">
        <title>Novel methanotroph of the genus Methylocapsa from a subarctic wetland.</title>
        <authorList>
            <person name="Belova S.E."/>
            <person name="Oshkin I.Y."/>
            <person name="Miroshnikov K."/>
            <person name="Dedysh S.N."/>
        </authorList>
    </citation>
    <scope>NUCLEOTIDE SEQUENCE [LARGE SCALE GENOMIC DNA]</scope>
    <source>
        <strain evidence="2 3">RX1</strain>
    </source>
</reference>
<organism evidence="2 3">
    <name type="scientific">Methylocapsa polymorpha</name>
    <dbReference type="NCBI Taxonomy" id="3080828"/>
    <lineage>
        <taxon>Bacteria</taxon>
        <taxon>Pseudomonadati</taxon>
        <taxon>Pseudomonadota</taxon>
        <taxon>Alphaproteobacteria</taxon>
        <taxon>Hyphomicrobiales</taxon>
        <taxon>Beijerinckiaceae</taxon>
        <taxon>Methylocapsa</taxon>
    </lineage>
</organism>
<dbReference type="PANTHER" id="PTHR46656">
    <property type="entry name" value="PUTATIVE-RELATED"/>
    <property type="match status" value="1"/>
</dbReference>
<gene>
    <name evidence="2" type="ORF">RZS28_05475</name>
</gene>
<dbReference type="GO" id="GO:0016757">
    <property type="term" value="F:glycosyltransferase activity"/>
    <property type="evidence" value="ECO:0007669"/>
    <property type="project" value="UniProtKB-KW"/>
</dbReference>
<dbReference type="Gene3D" id="3.40.50.2000">
    <property type="entry name" value="Glycogen Phosphorylase B"/>
    <property type="match status" value="1"/>
</dbReference>
<keyword evidence="2" id="KW-0808">Transferase</keyword>
<protein>
    <submittedName>
        <fullName evidence="2">Glycosyltransferase family 4 protein</fullName>
        <ecNumber evidence="2">2.4.-.-</ecNumber>
    </submittedName>
</protein>
<accession>A0ABZ0HVE6</accession>
<dbReference type="EC" id="2.4.-.-" evidence="2"/>
<sequence>MLSKLVCRALDAQPLWMQERERALAERFLRRPVDPGRPLEPGDVVVCGLMGTASGLGQGARQMLSLFQHIGLRPLAANASRLFALLEDFDAGPLWPPDAGAGGIVVAHVNPHDFHLLAAALGRRFSSRKIVGYWAWELDVIPPQWIRAAVQVDEIWVPSQFVAAALRRALPGKPIHVAPHFIDVESTPLAPCSDPLPGFKDRTIVFFTYDVRSVHARKNPEAAIEAFRRAAADDPNAVLVIKINNSLVWPESAALIQRAISGLTNAHLMYETLSVEQMRDLMARADIVLSLHRSEGFGLLLAEAMAAAKPVIATGWSGNLDFMTSECSVLVDVAFTAVVDPQHVYDRYEALWAEPDIDQAAKALRRLLDDPFERKRIGLAARAHVAAFFSKEKWLARLPASFWRSLADQSTRLRDDAASMAE</sequence>